<dbReference type="AlphaFoldDB" id="A0A8T0HYX3"/>
<protein>
    <submittedName>
        <fullName evidence="1">Uncharacterized protein</fullName>
    </submittedName>
</protein>
<keyword evidence="2" id="KW-1185">Reference proteome</keyword>
<reference evidence="1" key="1">
    <citation type="submission" date="2020-06" db="EMBL/GenBank/DDBJ databases">
        <title>WGS assembly of Ceratodon purpureus strain R40.</title>
        <authorList>
            <person name="Carey S.B."/>
            <person name="Jenkins J."/>
            <person name="Shu S."/>
            <person name="Lovell J.T."/>
            <person name="Sreedasyam A."/>
            <person name="Maumus F."/>
            <person name="Tiley G.P."/>
            <person name="Fernandez-Pozo N."/>
            <person name="Barry K."/>
            <person name="Chen C."/>
            <person name="Wang M."/>
            <person name="Lipzen A."/>
            <person name="Daum C."/>
            <person name="Saski C.A."/>
            <person name="Payton A.C."/>
            <person name="Mcbreen J.C."/>
            <person name="Conrad R.E."/>
            <person name="Kollar L.M."/>
            <person name="Olsson S."/>
            <person name="Huttunen S."/>
            <person name="Landis J.B."/>
            <person name="Wickett N.J."/>
            <person name="Johnson M.G."/>
            <person name="Rensing S.A."/>
            <person name="Grimwood J."/>
            <person name="Schmutz J."/>
            <person name="Mcdaniel S.F."/>
        </authorList>
    </citation>
    <scope>NUCLEOTIDE SEQUENCE</scope>
    <source>
        <strain evidence="1">R40</strain>
    </source>
</reference>
<sequence length="132" mass="15065">MDLHHHHLDISPKIFQQLKRMLHLGSHVSHLICTSWLGLTVVFSISCCEYGSPFNCITTRRKKELDKCPSTLSGQGYGGVQRRLWHGYLSSLVSWIDVHAQTQRVRRDLVCLNSTDSIRIQTSSTHLHPECS</sequence>
<organism evidence="1 2">
    <name type="scientific">Ceratodon purpureus</name>
    <name type="common">Fire moss</name>
    <name type="synonym">Dicranum purpureum</name>
    <dbReference type="NCBI Taxonomy" id="3225"/>
    <lineage>
        <taxon>Eukaryota</taxon>
        <taxon>Viridiplantae</taxon>
        <taxon>Streptophyta</taxon>
        <taxon>Embryophyta</taxon>
        <taxon>Bryophyta</taxon>
        <taxon>Bryophytina</taxon>
        <taxon>Bryopsida</taxon>
        <taxon>Dicranidae</taxon>
        <taxon>Pseudoditrichales</taxon>
        <taxon>Ditrichaceae</taxon>
        <taxon>Ceratodon</taxon>
    </lineage>
</organism>
<dbReference type="EMBL" id="CM026425">
    <property type="protein sequence ID" value="KAG0575977.1"/>
    <property type="molecule type" value="Genomic_DNA"/>
</dbReference>
<name>A0A8T0HYX3_CERPU</name>
<comment type="caution">
    <text evidence="1">The sequence shown here is derived from an EMBL/GenBank/DDBJ whole genome shotgun (WGS) entry which is preliminary data.</text>
</comment>
<evidence type="ECO:0000313" key="2">
    <source>
        <dbReference type="Proteomes" id="UP000822688"/>
    </source>
</evidence>
<proteinExistence type="predicted"/>
<accession>A0A8T0HYX3</accession>
<gene>
    <name evidence="1" type="ORF">KC19_5G045200</name>
</gene>
<dbReference type="Proteomes" id="UP000822688">
    <property type="component" value="Chromosome 5"/>
</dbReference>
<evidence type="ECO:0000313" key="1">
    <source>
        <dbReference type="EMBL" id="KAG0575977.1"/>
    </source>
</evidence>